<dbReference type="AlphaFoldDB" id="A0A068NTG0"/>
<dbReference type="HOGENOM" id="CLU_3310126_0_0_0"/>
<name>A0A068NTG0_FIMGI</name>
<keyword evidence="3" id="KW-1185">Reference proteome</keyword>
<dbReference type="EMBL" id="CP007139">
    <property type="protein sequence ID" value="AIE86617.1"/>
    <property type="molecule type" value="Genomic_DNA"/>
</dbReference>
<dbReference type="Proteomes" id="UP000027982">
    <property type="component" value="Chromosome"/>
</dbReference>
<reference evidence="2 3" key="1">
    <citation type="journal article" date="2014" name="PLoS ONE">
        <title>The first complete genome sequence of the class fimbriimonadia in the phylum armatimonadetes.</title>
        <authorList>
            <person name="Hu Z.Y."/>
            <person name="Wang Y.Z."/>
            <person name="Im W.T."/>
            <person name="Wang S.Y."/>
            <person name="Zhao G.P."/>
            <person name="Zheng H.J."/>
            <person name="Quan Z.X."/>
        </authorList>
    </citation>
    <scope>NUCLEOTIDE SEQUENCE [LARGE SCALE GENOMIC DNA]</scope>
    <source>
        <strain evidence="2">Gsoil 348</strain>
    </source>
</reference>
<organism evidence="2 3">
    <name type="scientific">Fimbriimonas ginsengisoli Gsoil 348</name>
    <dbReference type="NCBI Taxonomy" id="661478"/>
    <lineage>
        <taxon>Bacteria</taxon>
        <taxon>Bacillati</taxon>
        <taxon>Armatimonadota</taxon>
        <taxon>Fimbriimonadia</taxon>
        <taxon>Fimbriimonadales</taxon>
        <taxon>Fimbriimonadaceae</taxon>
        <taxon>Fimbriimonas</taxon>
    </lineage>
</organism>
<proteinExistence type="predicted"/>
<feature type="compositionally biased region" description="Basic and acidic residues" evidence="1">
    <location>
        <begin position="30"/>
        <end position="39"/>
    </location>
</feature>
<evidence type="ECO:0000256" key="1">
    <source>
        <dbReference type="SAM" id="MobiDB-lite"/>
    </source>
</evidence>
<dbReference type="KEGG" id="fgi:OP10G_3249"/>
<evidence type="ECO:0000313" key="2">
    <source>
        <dbReference type="EMBL" id="AIE86617.1"/>
    </source>
</evidence>
<accession>A0A068NTG0</accession>
<protein>
    <submittedName>
        <fullName evidence="2">Uncharacterized protein</fullName>
    </submittedName>
</protein>
<sequence length="39" mass="4001">MNCVPKPEGEGGEQPLGGTGAKSLRLIRAPAKDHSKAAQ</sequence>
<gene>
    <name evidence="2" type="ORF">OP10G_3249</name>
</gene>
<feature type="region of interest" description="Disordered" evidence="1">
    <location>
        <begin position="1"/>
        <end position="39"/>
    </location>
</feature>
<evidence type="ECO:0000313" key="3">
    <source>
        <dbReference type="Proteomes" id="UP000027982"/>
    </source>
</evidence>